<evidence type="ECO:0000259" key="6">
    <source>
        <dbReference type="Pfam" id="PF06305"/>
    </source>
</evidence>
<dbReference type="Proteomes" id="UP000315167">
    <property type="component" value="Unassembled WGS sequence"/>
</dbReference>
<name>A0A562L8H7_9GAMM</name>
<proteinExistence type="predicted"/>
<keyword evidence="4 5" id="KW-0472">Membrane</keyword>
<dbReference type="GO" id="GO:0005886">
    <property type="term" value="C:plasma membrane"/>
    <property type="evidence" value="ECO:0007669"/>
    <property type="project" value="InterPro"/>
</dbReference>
<gene>
    <name evidence="7" type="ORF">IP90_01703</name>
</gene>
<evidence type="ECO:0000256" key="4">
    <source>
        <dbReference type="ARBA" id="ARBA00023136"/>
    </source>
</evidence>
<evidence type="ECO:0000256" key="3">
    <source>
        <dbReference type="ARBA" id="ARBA00022989"/>
    </source>
</evidence>
<keyword evidence="8" id="KW-1185">Reference proteome</keyword>
<dbReference type="EMBL" id="VLKN01000003">
    <property type="protein sequence ID" value="TWI03885.1"/>
    <property type="molecule type" value="Genomic_DNA"/>
</dbReference>
<sequence length="89" mass="9306">MRLIRLLVAIACLVAGIAVGALNPQSVSLDLGFSTLHGSLGVTVLLALLVGVILGGLILTVSTMLPLRQRLRRAGQNKPVVTQLPDEGR</sequence>
<protein>
    <submittedName>
        <fullName evidence="7">Uncharacterized protein DUF1049</fullName>
    </submittedName>
</protein>
<dbReference type="Pfam" id="PF06305">
    <property type="entry name" value="LapA_dom"/>
    <property type="match status" value="1"/>
</dbReference>
<keyword evidence="1" id="KW-1003">Cell membrane</keyword>
<feature type="transmembrane region" description="Helical" evidence="5">
    <location>
        <begin position="44"/>
        <end position="67"/>
    </location>
</feature>
<evidence type="ECO:0000256" key="5">
    <source>
        <dbReference type="SAM" id="Phobius"/>
    </source>
</evidence>
<accession>A0A562L8H7</accession>
<dbReference type="OrthoDB" id="6028404at2"/>
<keyword evidence="2 5" id="KW-0812">Transmembrane</keyword>
<dbReference type="InterPro" id="IPR010445">
    <property type="entry name" value="LapA_dom"/>
</dbReference>
<evidence type="ECO:0000313" key="8">
    <source>
        <dbReference type="Proteomes" id="UP000315167"/>
    </source>
</evidence>
<evidence type="ECO:0000256" key="1">
    <source>
        <dbReference type="ARBA" id="ARBA00022475"/>
    </source>
</evidence>
<evidence type="ECO:0000256" key="2">
    <source>
        <dbReference type="ARBA" id="ARBA00022692"/>
    </source>
</evidence>
<keyword evidence="3 5" id="KW-1133">Transmembrane helix</keyword>
<organism evidence="7 8">
    <name type="scientific">Luteimonas cucumeris</name>
    <dbReference type="NCBI Taxonomy" id="985012"/>
    <lineage>
        <taxon>Bacteria</taxon>
        <taxon>Pseudomonadati</taxon>
        <taxon>Pseudomonadota</taxon>
        <taxon>Gammaproteobacteria</taxon>
        <taxon>Lysobacterales</taxon>
        <taxon>Lysobacteraceae</taxon>
        <taxon>Luteimonas</taxon>
    </lineage>
</organism>
<feature type="domain" description="Lipopolysaccharide assembly protein A" evidence="6">
    <location>
        <begin position="22"/>
        <end position="74"/>
    </location>
</feature>
<comment type="caution">
    <text evidence="7">The sequence shown here is derived from an EMBL/GenBank/DDBJ whole genome shotgun (WGS) entry which is preliminary data.</text>
</comment>
<reference evidence="7 8" key="1">
    <citation type="journal article" date="2015" name="Stand. Genomic Sci.">
        <title>Genomic Encyclopedia of Bacterial and Archaeal Type Strains, Phase III: the genomes of soil and plant-associated and newly described type strains.</title>
        <authorList>
            <person name="Whitman W.B."/>
            <person name="Woyke T."/>
            <person name="Klenk H.P."/>
            <person name="Zhou Y."/>
            <person name="Lilburn T.G."/>
            <person name="Beck B.J."/>
            <person name="De Vos P."/>
            <person name="Vandamme P."/>
            <person name="Eisen J.A."/>
            <person name="Garrity G."/>
            <person name="Hugenholtz P."/>
            <person name="Kyrpides N.C."/>
        </authorList>
    </citation>
    <scope>NUCLEOTIDE SEQUENCE [LARGE SCALE GENOMIC DNA]</scope>
    <source>
        <strain evidence="7 8">CGMCC 1.10821</strain>
    </source>
</reference>
<dbReference type="AlphaFoldDB" id="A0A562L8H7"/>
<evidence type="ECO:0000313" key="7">
    <source>
        <dbReference type="EMBL" id="TWI03885.1"/>
    </source>
</evidence>
<dbReference type="RefSeq" id="WP_144899170.1">
    <property type="nucleotide sequence ID" value="NZ_VLKN01000003.1"/>
</dbReference>